<dbReference type="Pfam" id="PF00171">
    <property type="entry name" value="Aldedh"/>
    <property type="match status" value="1"/>
</dbReference>
<proteinExistence type="inferred from homology"/>
<dbReference type="FunFam" id="3.40.605.10:FF:000007">
    <property type="entry name" value="NAD/NADP-dependent betaine aldehyde dehydrogenase"/>
    <property type="match status" value="1"/>
</dbReference>
<dbReference type="PANTHER" id="PTHR42804:SF1">
    <property type="entry name" value="ALDEHYDE DEHYDROGENASE-RELATED"/>
    <property type="match status" value="1"/>
</dbReference>
<gene>
    <name evidence="4" type="ORF">GR170_24040</name>
</gene>
<dbReference type="InterPro" id="IPR015590">
    <property type="entry name" value="Aldehyde_DH_dom"/>
</dbReference>
<evidence type="ECO:0000313" key="5">
    <source>
        <dbReference type="Proteomes" id="UP000477911"/>
    </source>
</evidence>
<dbReference type="CDD" id="cd07138">
    <property type="entry name" value="ALDH_CddD_SSP0762"/>
    <property type="match status" value="1"/>
</dbReference>
<sequence>MIEKRQFYINGQWVDPAEPHDLQVINPSTEEPCAVISLAGEADVNAAVAAAKAAFPAWMATPPEDRIALAEKVLQVYEARKEDMAQAMSIEMGAPIDFSRSDQWGAGYGHTKGFLNAAKKFQFIRPLGDHAPNTRIVYEAAGVCAMITPWNWPMNQVTLKVIAAMIAGCTMVLKPSEESPLNAIVWAEIMDEAGVPAGVFNLVNGNGLGAGTLLSGHPDVDVVSFTGSTRAGLAISANAAKTLKRVHLELGGKGANLIFEDADDDAVARGVRDMMDNTGQSCNAPSRMLVQRGIYDAAVETAARVANSITVGPADQPGSHIGPVVNAVQFDKIQGLIRKGMEEGARLVAGGPDRPEGFNRGFFVRPTVFADANNQMTIAREEIFGPVLTMIPFDTEEEALEIANDTPYGLTNYVQTQDPARANRLALKLRSGMVEMNGQSRGQGAPFGGMKASGIGREGGSWGLEDFMEVKAISGWDAKTA</sequence>
<comment type="caution">
    <text evidence="4">The sequence shown here is derived from an EMBL/GenBank/DDBJ whole genome shotgun (WGS) entry which is preliminary data.</text>
</comment>
<dbReference type="RefSeq" id="WP_160897030.1">
    <property type="nucleotide sequence ID" value="NZ_WUMU01000038.1"/>
</dbReference>
<accession>A0A6L7GA78</accession>
<dbReference type="Proteomes" id="UP000477911">
    <property type="component" value="Unassembled WGS sequence"/>
</dbReference>
<evidence type="ECO:0000313" key="4">
    <source>
        <dbReference type="EMBL" id="MXN20911.1"/>
    </source>
</evidence>
<dbReference type="AlphaFoldDB" id="A0A6L7GA78"/>
<protein>
    <submittedName>
        <fullName evidence="4">Aldehyde dehydrogenase family protein</fullName>
    </submittedName>
</protein>
<feature type="domain" description="Aldehyde dehydrogenase" evidence="3">
    <location>
        <begin position="13"/>
        <end position="473"/>
    </location>
</feature>
<dbReference type="GO" id="GO:0016620">
    <property type="term" value="F:oxidoreductase activity, acting on the aldehyde or oxo group of donors, NAD or NADP as acceptor"/>
    <property type="evidence" value="ECO:0007669"/>
    <property type="project" value="InterPro"/>
</dbReference>
<keyword evidence="5" id="KW-1185">Reference proteome</keyword>
<dbReference type="Gene3D" id="3.40.605.10">
    <property type="entry name" value="Aldehyde Dehydrogenase, Chain A, domain 1"/>
    <property type="match status" value="1"/>
</dbReference>
<reference evidence="4 5" key="1">
    <citation type="submission" date="2019-12" db="EMBL/GenBank/DDBJ databases">
        <authorList>
            <person name="Li M."/>
        </authorList>
    </citation>
    <scope>NUCLEOTIDE SEQUENCE [LARGE SCALE GENOMIC DNA]</scope>
    <source>
        <strain evidence="4 5">GBMRC 2024</strain>
    </source>
</reference>
<dbReference type="InterPro" id="IPR016163">
    <property type="entry name" value="Ald_DH_C"/>
</dbReference>
<dbReference type="Gene3D" id="3.40.309.10">
    <property type="entry name" value="Aldehyde Dehydrogenase, Chain A, domain 2"/>
    <property type="match status" value="1"/>
</dbReference>
<dbReference type="EMBL" id="WUMU01000038">
    <property type="protein sequence ID" value="MXN20911.1"/>
    <property type="molecule type" value="Genomic_DNA"/>
</dbReference>
<dbReference type="InterPro" id="IPR016161">
    <property type="entry name" value="Ald_DH/histidinol_DH"/>
</dbReference>
<dbReference type="PANTHER" id="PTHR42804">
    <property type="entry name" value="ALDEHYDE DEHYDROGENASE"/>
    <property type="match status" value="1"/>
</dbReference>
<dbReference type="InterPro" id="IPR016162">
    <property type="entry name" value="Ald_DH_N"/>
</dbReference>
<name>A0A6L7GA78_9RHOB</name>
<evidence type="ECO:0000256" key="2">
    <source>
        <dbReference type="ARBA" id="ARBA00023002"/>
    </source>
</evidence>
<evidence type="ECO:0000256" key="1">
    <source>
        <dbReference type="ARBA" id="ARBA00009986"/>
    </source>
</evidence>
<evidence type="ECO:0000259" key="3">
    <source>
        <dbReference type="Pfam" id="PF00171"/>
    </source>
</evidence>
<keyword evidence="2" id="KW-0560">Oxidoreductase</keyword>
<comment type="similarity">
    <text evidence="1">Belongs to the aldehyde dehydrogenase family.</text>
</comment>
<dbReference type="SUPFAM" id="SSF53720">
    <property type="entry name" value="ALDH-like"/>
    <property type="match status" value="1"/>
</dbReference>
<organism evidence="4 5">
    <name type="scientific">Pseudooceanicola albus</name>
    <dbReference type="NCBI Taxonomy" id="2692189"/>
    <lineage>
        <taxon>Bacteria</taxon>
        <taxon>Pseudomonadati</taxon>
        <taxon>Pseudomonadota</taxon>
        <taxon>Alphaproteobacteria</taxon>
        <taxon>Rhodobacterales</taxon>
        <taxon>Paracoccaceae</taxon>
        <taxon>Pseudooceanicola</taxon>
    </lineage>
</organism>